<sequence length="321" mass="36006">MGIVAHIEACSVEPLQEDIAKGTECLLCVVNTSMVEELLQPYMTIKVTKGLNSTHIVLIPKCKHPEYLTQFHLISLCNVVYKIASKLIANRLKHLLDNVISPAQSSFVSGKVITDNILLAFELNHFLNSKTTSRQGWMALKLDVSKAYDKSCLVLSFSRLTGGMPPWDEGMSSHVLKAKYFPNSDAFTATLGPRPSFTWRSVMAAYNLFQLGCRWQEGSGLHVRVWTDPWLPRPRLFCPITLALALAESFCVADLIDPTCGNWDSEKARALFWPVDSEFILSIPLGRIGVPDTWVWHYSQNSCFSVQCAYHLACSMEPARY</sequence>
<dbReference type="AlphaFoldDB" id="A0AAW2V6M6"/>
<reference evidence="2" key="1">
    <citation type="submission" date="2020-06" db="EMBL/GenBank/DDBJ databases">
        <authorList>
            <person name="Li T."/>
            <person name="Hu X."/>
            <person name="Zhang T."/>
            <person name="Song X."/>
            <person name="Zhang H."/>
            <person name="Dai N."/>
            <person name="Sheng W."/>
            <person name="Hou X."/>
            <person name="Wei L."/>
        </authorList>
    </citation>
    <scope>NUCLEOTIDE SEQUENCE</scope>
    <source>
        <strain evidence="2">G02</strain>
        <tissue evidence="2">Leaf</tissue>
    </source>
</reference>
<evidence type="ECO:0000259" key="1">
    <source>
        <dbReference type="Pfam" id="PF00078"/>
    </source>
</evidence>
<dbReference type="Pfam" id="PF00078">
    <property type="entry name" value="RVT_1"/>
    <property type="match status" value="1"/>
</dbReference>
<proteinExistence type="predicted"/>
<protein>
    <recommendedName>
        <fullName evidence="1">Reverse transcriptase domain-containing protein</fullName>
    </recommendedName>
</protein>
<accession>A0AAW2V6M6</accession>
<reference evidence="2" key="2">
    <citation type="journal article" date="2024" name="Plant">
        <title>Genomic evolution and insights into agronomic trait innovations of Sesamum species.</title>
        <authorList>
            <person name="Miao H."/>
            <person name="Wang L."/>
            <person name="Qu L."/>
            <person name="Liu H."/>
            <person name="Sun Y."/>
            <person name="Le M."/>
            <person name="Wang Q."/>
            <person name="Wei S."/>
            <person name="Zheng Y."/>
            <person name="Lin W."/>
            <person name="Duan Y."/>
            <person name="Cao H."/>
            <person name="Xiong S."/>
            <person name="Wang X."/>
            <person name="Wei L."/>
            <person name="Li C."/>
            <person name="Ma Q."/>
            <person name="Ju M."/>
            <person name="Zhao R."/>
            <person name="Li G."/>
            <person name="Mu C."/>
            <person name="Tian Q."/>
            <person name="Mei H."/>
            <person name="Zhang T."/>
            <person name="Gao T."/>
            <person name="Zhang H."/>
        </authorList>
    </citation>
    <scope>NUCLEOTIDE SEQUENCE</scope>
    <source>
        <strain evidence="2">G02</strain>
    </source>
</reference>
<gene>
    <name evidence="2" type="ORF">Sradi_0855400</name>
</gene>
<dbReference type="PANTHER" id="PTHR19446">
    <property type="entry name" value="REVERSE TRANSCRIPTASES"/>
    <property type="match status" value="1"/>
</dbReference>
<dbReference type="EMBL" id="JACGWJ010000004">
    <property type="protein sequence ID" value="KAL0423206.1"/>
    <property type="molecule type" value="Genomic_DNA"/>
</dbReference>
<evidence type="ECO:0000313" key="2">
    <source>
        <dbReference type="EMBL" id="KAL0423206.1"/>
    </source>
</evidence>
<feature type="domain" description="Reverse transcriptase" evidence="1">
    <location>
        <begin position="63"/>
        <end position="150"/>
    </location>
</feature>
<dbReference type="InterPro" id="IPR000477">
    <property type="entry name" value="RT_dom"/>
</dbReference>
<organism evidence="2">
    <name type="scientific">Sesamum radiatum</name>
    <name type="common">Black benniseed</name>
    <dbReference type="NCBI Taxonomy" id="300843"/>
    <lineage>
        <taxon>Eukaryota</taxon>
        <taxon>Viridiplantae</taxon>
        <taxon>Streptophyta</taxon>
        <taxon>Embryophyta</taxon>
        <taxon>Tracheophyta</taxon>
        <taxon>Spermatophyta</taxon>
        <taxon>Magnoliopsida</taxon>
        <taxon>eudicotyledons</taxon>
        <taxon>Gunneridae</taxon>
        <taxon>Pentapetalae</taxon>
        <taxon>asterids</taxon>
        <taxon>lamiids</taxon>
        <taxon>Lamiales</taxon>
        <taxon>Pedaliaceae</taxon>
        <taxon>Sesamum</taxon>
    </lineage>
</organism>
<name>A0AAW2V6M6_SESRA</name>
<comment type="caution">
    <text evidence="2">The sequence shown here is derived from an EMBL/GenBank/DDBJ whole genome shotgun (WGS) entry which is preliminary data.</text>
</comment>